<dbReference type="EMBL" id="JAHHGZ010000013">
    <property type="protein sequence ID" value="MBW4668572.1"/>
    <property type="molecule type" value="Genomic_DNA"/>
</dbReference>
<name>A0A951QP55_9CYAN</name>
<dbReference type="AlphaFoldDB" id="A0A951QP55"/>
<reference evidence="1" key="1">
    <citation type="submission" date="2021-05" db="EMBL/GenBank/DDBJ databases">
        <authorList>
            <person name="Pietrasiak N."/>
            <person name="Ward R."/>
            <person name="Stajich J.E."/>
            <person name="Kurbessoian T."/>
        </authorList>
    </citation>
    <scope>NUCLEOTIDE SEQUENCE</scope>
    <source>
        <strain evidence="1">GSE-NOS-MK-12-04C</strain>
    </source>
</reference>
<reference evidence="1" key="2">
    <citation type="journal article" date="2022" name="Microbiol. Resour. Announc.">
        <title>Metagenome Sequencing to Explore Phylogenomics of Terrestrial Cyanobacteria.</title>
        <authorList>
            <person name="Ward R.D."/>
            <person name="Stajich J.E."/>
            <person name="Johansen J.R."/>
            <person name="Huntemann M."/>
            <person name="Clum A."/>
            <person name="Foster B."/>
            <person name="Foster B."/>
            <person name="Roux S."/>
            <person name="Palaniappan K."/>
            <person name="Varghese N."/>
            <person name="Mukherjee S."/>
            <person name="Reddy T.B.K."/>
            <person name="Daum C."/>
            <person name="Copeland A."/>
            <person name="Chen I.A."/>
            <person name="Ivanova N.N."/>
            <person name="Kyrpides N.C."/>
            <person name="Shapiro N."/>
            <person name="Eloe-Fadrosh E.A."/>
            <person name="Pietrasiak N."/>
        </authorList>
    </citation>
    <scope>NUCLEOTIDE SEQUENCE</scope>
    <source>
        <strain evidence="1">GSE-NOS-MK-12-04C</strain>
    </source>
</reference>
<comment type="caution">
    <text evidence="1">The sequence shown here is derived from an EMBL/GenBank/DDBJ whole genome shotgun (WGS) entry which is preliminary data.</text>
</comment>
<evidence type="ECO:0000313" key="2">
    <source>
        <dbReference type="Proteomes" id="UP000729701"/>
    </source>
</evidence>
<sequence>MADVQKLVDKWRQRKINAILAMLGGLLQRKYNRPTLVENGVPTENNSEIVAA</sequence>
<gene>
    <name evidence="1" type="ORF">KME60_14385</name>
</gene>
<dbReference type="Proteomes" id="UP000729701">
    <property type="component" value="Unassembled WGS sequence"/>
</dbReference>
<organism evidence="1 2">
    <name type="scientific">Cyanomargarita calcarea GSE-NOS-MK-12-04C</name>
    <dbReference type="NCBI Taxonomy" id="2839659"/>
    <lineage>
        <taxon>Bacteria</taxon>
        <taxon>Bacillati</taxon>
        <taxon>Cyanobacteriota</taxon>
        <taxon>Cyanophyceae</taxon>
        <taxon>Nostocales</taxon>
        <taxon>Cyanomargaritaceae</taxon>
        <taxon>Cyanomargarita</taxon>
    </lineage>
</organism>
<evidence type="ECO:0000313" key="1">
    <source>
        <dbReference type="EMBL" id="MBW4668572.1"/>
    </source>
</evidence>
<proteinExistence type="predicted"/>
<accession>A0A951QP55</accession>
<protein>
    <submittedName>
        <fullName evidence="1">Uncharacterized protein</fullName>
    </submittedName>
</protein>